<dbReference type="PANTHER" id="PTHR38471:SF2">
    <property type="entry name" value="FOUR HELIX BUNDLE PROTEIN"/>
    <property type="match status" value="1"/>
</dbReference>
<evidence type="ECO:0000313" key="1">
    <source>
        <dbReference type="EMBL" id="TMJ08014.1"/>
    </source>
</evidence>
<dbReference type="NCBIfam" id="TIGR02436">
    <property type="entry name" value="four helix bundle protein"/>
    <property type="match status" value="1"/>
</dbReference>
<accession>A0A537LJ05</accession>
<organism evidence="1 2">
    <name type="scientific">Candidatus Segetimicrobium genomatis</name>
    <dbReference type="NCBI Taxonomy" id="2569760"/>
    <lineage>
        <taxon>Bacteria</taxon>
        <taxon>Bacillati</taxon>
        <taxon>Candidatus Sysuimicrobiota</taxon>
        <taxon>Candidatus Sysuimicrobiia</taxon>
        <taxon>Candidatus Sysuimicrobiales</taxon>
        <taxon>Candidatus Segetimicrobiaceae</taxon>
        <taxon>Candidatus Segetimicrobium</taxon>
    </lineage>
</organism>
<dbReference type="EMBL" id="VBAI01000223">
    <property type="protein sequence ID" value="TMJ08014.1"/>
    <property type="molecule type" value="Genomic_DNA"/>
</dbReference>
<dbReference type="AlphaFoldDB" id="A0A537LJ05"/>
<gene>
    <name evidence="1" type="ORF">E6G98_12890</name>
</gene>
<dbReference type="InterPro" id="IPR012657">
    <property type="entry name" value="23S_rRNA-intervening_sequence"/>
</dbReference>
<proteinExistence type="predicted"/>
<dbReference type="SUPFAM" id="SSF158446">
    <property type="entry name" value="IVS-encoded protein-like"/>
    <property type="match status" value="1"/>
</dbReference>
<dbReference type="Proteomes" id="UP000315217">
    <property type="component" value="Unassembled WGS sequence"/>
</dbReference>
<dbReference type="Gene3D" id="1.20.1440.60">
    <property type="entry name" value="23S rRNA-intervening sequence"/>
    <property type="match status" value="1"/>
</dbReference>
<comment type="caution">
    <text evidence="1">The sequence shown here is derived from an EMBL/GenBank/DDBJ whole genome shotgun (WGS) entry which is preliminary data.</text>
</comment>
<dbReference type="InterPro" id="IPR036583">
    <property type="entry name" value="23S_rRNA_IVS_sf"/>
</dbReference>
<reference evidence="1 2" key="1">
    <citation type="journal article" date="2019" name="Nat. Microbiol.">
        <title>Mediterranean grassland soil C-N compound turnover is dependent on rainfall and depth, and is mediated by genomically divergent microorganisms.</title>
        <authorList>
            <person name="Diamond S."/>
            <person name="Andeer P.F."/>
            <person name="Li Z."/>
            <person name="Crits-Christoph A."/>
            <person name="Burstein D."/>
            <person name="Anantharaman K."/>
            <person name="Lane K.R."/>
            <person name="Thomas B.C."/>
            <person name="Pan C."/>
            <person name="Northen T.R."/>
            <person name="Banfield J.F."/>
        </authorList>
    </citation>
    <scope>NUCLEOTIDE SEQUENCE [LARGE SCALE GENOMIC DNA]</scope>
    <source>
        <strain evidence="1">NP_1</strain>
    </source>
</reference>
<dbReference type="Pfam" id="PF05635">
    <property type="entry name" value="23S_rRNA_IVP"/>
    <property type="match status" value="1"/>
</dbReference>
<dbReference type="PIRSF" id="PIRSF035652">
    <property type="entry name" value="CHP02436"/>
    <property type="match status" value="1"/>
</dbReference>
<sequence>MQERTFQFGLAILRLASSLPKTKETEAIVRQIVRSATSVGANYRSACRAKSKADFAFKLSISEQEADETLYWLEVLIGSGYLTQSSVAGLVKEGHELLAILTSSGRTARASIHNSQSTIQNS</sequence>
<evidence type="ECO:0000313" key="2">
    <source>
        <dbReference type="Proteomes" id="UP000315217"/>
    </source>
</evidence>
<dbReference type="PANTHER" id="PTHR38471">
    <property type="entry name" value="FOUR HELIX BUNDLE PROTEIN"/>
    <property type="match status" value="1"/>
</dbReference>
<name>A0A537LJ05_9BACT</name>
<protein>
    <submittedName>
        <fullName evidence="1">Four helix bundle protein</fullName>
    </submittedName>
</protein>